<organism evidence="1">
    <name type="scientific">marine metagenome</name>
    <dbReference type="NCBI Taxonomy" id="408172"/>
    <lineage>
        <taxon>unclassified sequences</taxon>
        <taxon>metagenomes</taxon>
        <taxon>ecological metagenomes</taxon>
    </lineage>
</organism>
<name>A0A382K438_9ZZZZ</name>
<accession>A0A382K438</accession>
<dbReference type="AlphaFoldDB" id="A0A382K438"/>
<gene>
    <name evidence="1" type="ORF">METZ01_LOCUS271127</name>
</gene>
<evidence type="ECO:0000313" key="1">
    <source>
        <dbReference type="EMBL" id="SVC18273.1"/>
    </source>
</evidence>
<proteinExistence type="predicted"/>
<dbReference type="EMBL" id="UINC01077804">
    <property type="protein sequence ID" value="SVC18273.1"/>
    <property type="molecule type" value="Genomic_DNA"/>
</dbReference>
<reference evidence="1" key="1">
    <citation type="submission" date="2018-05" db="EMBL/GenBank/DDBJ databases">
        <authorList>
            <person name="Lanie J.A."/>
            <person name="Ng W.-L."/>
            <person name="Kazmierczak K.M."/>
            <person name="Andrzejewski T.M."/>
            <person name="Davidsen T.M."/>
            <person name="Wayne K.J."/>
            <person name="Tettelin H."/>
            <person name="Glass J.I."/>
            <person name="Rusch D."/>
            <person name="Podicherti R."/>
            <person name="Tsui H.-C.T."/>
            <person name="Winkler M.E."/>
        </authorList>
    </citation>
    <scope>NUCLEOTIDE SEQUENCE</scope>
</reference>
<sequence length="27" mass="3162">MKKMKALMVGGELALLERFLSLAIRWR</sequence>
<protein>
    <submittedName>
        <fullName evidence="1">Uncharacterized protein</fullName>
    </submittedName>
</protein>